<comment type="caution">
    <text evidence="2">The sequence shown here is derived from an EMBL/GenBank/DDBJ whole genome shotgun (WGS) entry which is preliminary data.</text>
</comment>
<evidence type="ECO:0000313" key="2">
    <source>
        <dbReference type="EMBL" id="MCA6074980.1"/>
    </source>
</evidence>
<feature type="chain" id="PRO_5041155359" evidence="1">
    <location>
        <begin position="25"/>
        <end position="110"/>
    </location>
</feature>
<evidence type="ECO:0000313" key="3">
    <source>
        <dbReference type="EMBL" id="MCA6076157.1"/>
    </source>
</evidence>
<gene>
    <name evidence="2" type="ORF">LDX50_08870</name>
    <name evidence="3" type="ORF">LDX50_14840</name>
    <name evidence="4" type="ORF">LDX50_20560</name>
</gene>
<dbReference type="RefSeq" id="WP_225698088.1">
    <property type="nucleotide sequence ID" value="NZ_JAIXNE010000002.1"/>
</dbReference>
<keyword evidence="5" id="KW-1185">Reference proteome</keyword>
<protein>
    <submittedName>
        <fullName evidence="2">Uncharacterized protein</fullName>
    </submittedName>
</protein>
<evidence type="ECO:0000313" key="4">
    <source>
        <dbReference type="EMBL" id="MCA6077285.1"/>
    </source>
</evidence>
<feature type="signal peptide" evidence="1">
    <location>
        <begin position="1"/>
        <end position="24"/>
    </location>
</feature>
<dbReference type="Proteomes" id="UP001139409">
    <property type="component" value="Unassembled WGS sequence"/>
</dbReference>
<dbReference type="EMBL" id="JAIXNE010000002">
    <property type="protein sequence ID" value="MCA6074980.1"/>
    <property type="molecule type" value="Genomic_DNA"/>
</dbReference>
<dbReference type="EMBL" id="JAIXNE010000004">
    <property type="protein sequence ID" value="MCA6077285.1"/>
    <property type="molecule type" value="Genomic_DNA"/>
</dbReference>
<keyword evidence="1" id="KW-0732">Signal</keyword>
<proteinExistence type="predicted"/>
<organism evidence="2 5">
    <name type="scientific">Fulvivirga sedimenti</name>
    <dbReference type="NCBI Taxonomy" id="2879465"/>
    <lineage>
        <taxon>Bacteria</taxon>
        <taxon>Pseudomonadati</taxon>
        <taxon>Bacteroidota</taxon>
        <taxon>Cytophagia</taxon>
        <taxon>Cytophagales</taxon>
        <taxon>Fulvivirgaceae</taxon>
        <taxon>Fulvivirga</taxon>
    </lineage>
</organism>
<name>A0A9X1HPU3_9BACT</name>
<evidence type="ECO:0000313" key="5">
    <source>
        <dbReference type="Proteomes" id="UP001139409"/>
    </source>
</evidence>
<accession>A0A9X1HPU3</accession>
<reference evidence="2" key="1">
    <citation type="submission" date="2021-09" db="EMBL/GenBank/DDBJ databases">
        <title>Fulvivirga sp. isolated from coastal sediment.</title>
        <authorList>
            <person name="Yu H."/>
        </authorList>
    </citation>
    <scope>NUCLEOTIDE SEQUENCE</scope>
    <source>
        <strain evidence="2">1062</strain>
    </source>
</reference>
<evidence type="ECO:0000256" key="1">
    <source>
        <dbReference type="SAM" id="SignalP"/>
    </source>
</evidence>
<sequence length="110" mass="12479">MKKRFLFLLIFSLLATITMAPVNARTDFNKFRTEVVERTPQQQLKRTFHFLNPATSIPSGGNDVICGLSDIETHSVLVRLKLLRAFDPPLFALLHSHFFIIPSNDEVPLG</sequence>
<dbReference type="EMBL" id="JAIXNE010000003">
    <property type="protein sequence ID" value="MCA6076157.1"/>
    <property type="molecule type" value="Genomic_DNA"/>
</dbReference>
<dbReference type="AlphaFoldDB" id="A0A9X1HPU3"/>